<dbReference type="Gene3D" id="3.40.630.30">
    <property type="match status" value="1"/>
</dbReference>
<evidence type="ECO:0000259" key="1">
    <source>
        <dbReference type="PROSITE" id="PS51186"/>
    </source>
</evidence>
<feature type="domain" description="N-acetyltransferase" evidence="1">
    <location>
        <begin position="7"/>
        <end position="206"/>
    </location>
</feature>
<dbReference type="Pfam" id="PF00583">
    <property type="entry name" value="Acetyltransf_1"/>
    <property type="match status" value="1"/>
</dbReference>
<dbReference type="InterPro" id="IPR051822">
    <property type="entry name" value="Glycosyl_Hydrolase_84"/>
</dbReference>
<comment type="caution">
    <text evidence="2">The sequence shown here is derived from an EMBL/GenBank/DDBJ whole genome shotgun (WGS) entry which is preliminary data.</text>
</comment>
<dbReference type="EMBL" id="PGGW01000069">
    <property type="protein sequence ID" value="PJE94521.1"/>
    <property type="molecule type" value="Genomic_DNA"/>
</dbReference>
<dbReference type="CDD" id="cd04301">
    <property type="entry name" value="NAT_SF"/>
    <property type="match status" value="1"/>
</dbReference>
<reference evidence="2 3" key="1">
    <citation type="submission" date="2017-11" db="EMBL/GenBank/DDBJ databases">
        <title>Streptomyces carmine sp. nov., a novel actinomycete isolated from Sophora alopecuroides in Xinjiang, China.</title>
        <authorList>
            <person name="Wang Y."/>
            <person name="Luo X."/>
            <person name="Wan C."/>
            <person name="Zhang L."/>
        </authorList>
    </citation>
    <scope>NUCLEOTIDE SEQUENCE [LARGE SCALE GENOMIC DNA]</scope>
    <source>
        <strain evidence="2 3">TRM SA0054</strain>
    </source>
</reference>
<dbReference type="GO" id="GO:0016747">
    <property type="term" value="F:acyltransferase activity, transferring groups other than amino-acyl groups"/>
    <property type="evidence" value="ECO:0007669"/>
    <property type="project" value="InterPro"/>
</dbReference>
<dbReference type="SUPFAM" id="SSF55729">
    <property type="entry name" value="Acyl-CoA N-acyltransferases (Nat)"/>
    <property type="match status" value="1"/>
</dbReference>
<dbReference type="PANTHER" id="PTHR13170">
    <property type="entry name" value="O-GLCNACASE"/>
    <property type="match status" value="1"/>
</dbReference>
<evidence type="ECO:0000313" key="3">
    <source>
        <dbReference type="Proteomes" id="UP000230407"/>
    </source>
</evidence>
<name>A0A2M8LRC9_9ACTN</name>
<keyword evidence="3" id="KW-1185">Reference proteome</keyword>
<proteinExistence type="predicted"/>
<protein>
    <submittedName>
        <fullName evidence="2">GNAT family N-acetyltransferase</fullName>
    </submittedName>
</protein>
<evidence type="ECO:0000313" key="2">
    <source>
        <dbReference type="EMBL" id="PJE94521.1"/>
    </source>
</evidence>
<dbReference type="AlphaFoldDB" id="A0A2M8LRC9"/>
<organism evidence="2 3">
    <name type="scientific">Streptomyces carminius</name>
    <dbReference type="NCBI Taxonomy" id="2665496"/>
    <lineage>
        <taxon>Bacteria</taxon>
        <taxon>Bacillati</taxon>
        <taxon>Actinomycetota</taxon>
        <taxon>Actinomycetes</taxon>
        <taxon>Kitasatosporales</taxon>
        <taxon>Streptomycetaceae</taxon>
        <taxon>Streptomyces</taxon>
    </lineage>
</organism>
<dbReference type="RefSeq" id="WP_100205131.1">
    <property type="nucleotide sequence ID" value="NZ_PGGW01000069.1"/>
</dbReference>
<keyword evidence="2" id="KW-0808">Transferase</keyword>
<gene>
    <name evidence="2" type="ORF">CUT44_30400</name>
</gene>
<accession>A0A2M8LRC9</accession>
<dbReference type="PROSITE" id="PS51186">
    <property type="entry name" value="GNAT"/>
    <property type="match status" value="1"/>
</dbReference>
<dbReference type="InterPro" id="IPR000182">
    <property type="entry name" value="GNAT_dom"/>
</dbReference>
<sequence>MSRKEKPYIRPYRPADRAAVYDVCVRLADAGGDARGLYRDDDLMPDIFAGPYLHLEPGLAFVLDDGERAVGYVIGAADTAAFAEAFRREWLPLVADRYPRAERPGTPDEYMTELLHTPERMVLPELTGHPAHLHIDILPEYQGAGHGRALMYRLLAALREAGVPRVHLGMLTANTGARRFYDRLGFYEIPVSDAGPVTYLGRSTQTGAGGAAADRGGVMWR</sequence>
<dbReference type="Proteomes" id="UP000230407">
    <property type="component" value="Unassembled WGS sequence"/>
</dbReference>
<dbReference type="InterPro" id="IPR016181">
    <property type="entry name" value="Acyl_CoA_acyltransferase"/>
</dbReference>
<dbReference type="PANTHER" id="PTHR13170:SF16">
    <property type="entry name" value="PROTEIN O-GLCNACASE"/>
    <property type="match status" value="1"/>
</dbReference>